<dbReference type="EMBL" id="QBIY01012572">
    <property type="protein sequence ID" value="RXN22964.1"/>
    <property type="molecule type" value="Genomic_DNA"/>
</dbReference>
<keyword evidence="2" id="KW-0472">Membrane</keyword>
<feature type="compositionally biased region" description="Polar residues" evidence="1">
    <location>
        <begin position="100"/>
        <end position="111"/>
    </location>
</feature>
<comment type="caution">
    <text evidence="3">The sequence shown here is derived from an EMBL/GenBank/DDBJ whole genome shotgun (WGS) entry which is preliminary data.</text>
</comment>
<protein>
    <submittedName>
        <fullName evidence="3">Paired box Pax-3</fullName>
    </submittedName>
</protein>
<sequence>MPLGGATTNQTVLLALLDRCRQAILKEIETNYQDSQDNMTTTAPTSTAVATTSRRTYDNAYCYILFVMFFYSFLALTLFKGFVQYDEGKKEPYEEFMTPADSSKQKCNTGPTADKIDFEEENSI</sequence>
<feature type="region of interest" description="Disordered" evidence="1">
    <location>
        <begin position="97"/>
        <end position="124"/>
    </location>
</feature>
<accession>A0A498MU80</accession>
<keyword evidence="2" id="KW-0812">Transmembrane</keyword>
<evidence type="ECO:0000256" key="2">
    <source>
        <dbReference type="SAM" id="Phobius"/>
    </source>
</evidence>
<organism evidence="3 4">
    <name type="scientific">Labeo rohita</name>
    <name type="common">Indian major carp</name>
    <name type="synonym">Cyprinus rohita</name>
    <dbReference type="NCBI Taxonomy" id="84645"/>
    <lineage>
        <taxon>Eukaryota</taxon>
        <taxon>Metazoa</taxon>
        <taxon>Chordata</taxon>
        <taxon>Craniata</taxon>
        <taxon>Vertebrata</taxon>
        <taxon>Euteleostomi</taxon>
        <taxon>Actinopterygii</taxon>
        <taxon>Neopterygii</taxon>
        <taxon>Teleostei</taxon>
        <taxon>Ostariophysi</taxon>
        <taxon>Cypriniformes</taxon>
        <taxon>Cyprinidae</taxon>
        <taxon>Labeoninae</taxon>
        <taxon>Labeonini</taxon>
        <taxon>Labeo</taxon>
    </lineage>
</organism>
<name>A0A498MU80_LABRO</name>
<feature type="transmembrane region" description="Helical" evidence="2">
    <location>
        <begin position="63"/>
        <end position="83"/>
    </location>
</feature>
<evidence type="ECO:0000256" key="1">
    <source>
        <dbReference type="SAM" id="MobiDB-lite"/>
    </source>
</evidence>
<reference evidence="3 4" key="1">
    <citation type="submission" date="2018-03" db="EMBL/GenBank/DDBJ databases">
        <title>Draft genome sequence of Rohu Carp (Labeo rohita).</title>
        <authorList>
            <person name="Das P."/>
            <person name="Kushwaha B."/>
            <person name="Joshi C.G."/>
            <person name="Kumar D."/>
            <person name="Nagpure N.S."/>
            <person name="Sahoo L."/>
            <person name="Das S.P."/>
            <person name="Bit A."/>
            <person name="Patnaik S."/>
            <person name="Meher P.K."/>
            <person name="Jayasankar P."/>
            <person name="Koringa P.G."/>
            <person name="Patel N.V."/>
            <person name="Hinsu A.T."/>
            <person name="Kumar R."/>
            <person name="Pandey M."/>
            <person name="Agarwal S."/>
            <person name="Srivastava S."/>
            <person name="Singh M."/>
            <person name="Iquebal M.A."/>
            <person name="Jaiswal S."/>
            <person name="Angadi U.B."/>
            <person name="Kumar N."/>
            <person name="Raza M."/>
            <person name="Shah T.M."/>
            <person name="Rai A."/>
            <person name="Jena J.K."/>
        </authorList>
    </citation>
    <scope>NUCLEOTIDE SEQUENCE [LARGE SCALE GENOMIC DNA]</scope>
    <source>
        <strain evidence="3">DASCIFA01</strain>
        <tissue evidence="3">Testis</tissue>
    </source>
</reference>
<gene>
    <name evidence="3" type="ORF">ROHU_023169</name>
</gene>
<proteinExistence type="predicted"/>
<keyword evidence="2" id="KW-1133">Transmembrane helix</keyword>
<keyword evidence="4" id="KW-1185">Reference proteome</keyword>
<dbReference type="AlphaFoldDB" id="A0A498MU80"/>
<evidence type="ECO:0000313" key="3">
    <source>
        <dbReference type="EMBL" id="RXN22964.1"/>
    </source>
</evidence>
<dbReference type="Proteomes" id="UP000290572">
    <property type="component" value="Unassembled WGS sequence"/>
</dbReference>
<evidence type="ECO:0000313" key="4">
    <source>
        <dbReference type="Proteomes" id="UP000290572"/>
    </source>
</evidence>